<gene>
    <name evidence="2" type="ORF">IL334_004176</name>
</gene>
<protein>
    <submittedName>
        <fullName evidence="2">Uncharacterized protein</fullName>
    </submittedName>
</protein>
<reference evidence="2 3" key="1">
    <citation type="submission" date="2024-01" db="EMBL/GenBank/DDBJ databases">
        <title>Comparative genomics of Cryptococcus and Kwoniella reveals pathogenesis evolution and contrasting modes of karyotype evolution via chromosome fusion or intercentromeric recombination.</title>
        <authorList>
            <person name="Coelho M.A."/>
            <person name="David-Palma M."/>
            <person name="Shea T."/>
            <person name="Bowers K."/>
            <person name="McGinley-Smith S."/>
            <person name="Mohammad A.W."/>
            <person name="Gnirke A."/>
            <person name="Yurkov A.M."/>
            <person name="Nowrousian M."/>
            <person name="Sun S."/>
            <person name="Cuomo C.A."/>
            <person name="Heitman J."/>
        </authorList>
    </citation>
    <scope>NUCLEOTIDE SEQUENCE [LARGE SCALE GENOMIC DNA]</scope>
    <source>
        <strain evidence="2">CBS 11374</strain>
    </source>
</reference>
<evidence type="ECO:0000256" key="1">
    <source>
        <dbReference type="SAM" id="MobiDB-lite"/>
    </source>
</evidence>
<feature type="region of interest" description="Disordered" evidence="1">
    <location>
        <begin position="233"/>
        <end position="255"/>
    </location>
</feature>
<feature type="region of interest" description="Disordered" evidence="1">
    <location>
        <begin position="43"/>
        <end position="72"/>
    </location>
</feature>
<accession>A0ABZ1CZL3</accession>
<feature type="compositionally biased region" description="Polar residues" evidence="1">
    <location>
        <begin position="233"/>
        <end position="253"/>
    </location>
</feature>
<proteinExistence type="predicted"/>
<feature type="compositionally biased region" description="Polar residues" evidence="1">
    <location>
        <begin position="1"/>
        <end position="20"/>
    </location>
</feature>
<dbReference type="EMBL" id="CP141885">
    <property type="protein sequence ID" value="WRT67210.1"/>
    <property type="molecule type" value="Genomic_DNA"/>
</dbReference>
<dbReference type="GeneID" id="87956307"/>
<feature type="region of interest" description="Disordered" evidence="1">
    <location>
        <begin position="1"/>
        <end position="22"/>
    </location>
</feature>
<keyword evidence="3" id="KW-1185">Reference proteome</keyword>
<organism evidence="2 3">
    <name type="scientific">Kwoniella shivajii</name>
    <dbReference type="NCBI Taxonomy" id="564305"/>
    <lineage>
        <taxon>Eukaryota</taxon>
        <taxon>Fungi</taxon>
        <taxon>Dikarya</taxon>
        <taxon>Basidiomycota</taxon>
        <taxon>Agaricomycotina</taxon>
        <taxon>Tremellomycetes</taxon>
        <taxon>Tremellales</taxon>
        <taxon>Cryptococcaceae</taxon>
        <taxon>Kwoniella</taxon>
    </lineage>
</organism>
<feature type="compositionally biased region" description="Polar residues" evidence="1">
    <location>
        <begin position="48"/>
        <end position="61"/>
    </location>
</feature>
<sequence>MEPSVTSPGTPPFQSGSTVTPDAVQIRQAYKKEPESTNMKFVFRPDASSFTPSSSVHPYTRTSKRSLPRKKGFPSYQALTQVSEEGNCKHTPAGREIIGHANDANQHAAASLRALLMGEENKEEVATEPSSQLHTQLNVESPSDDCIRLVPSVNAVSHPTQDGDLLNRAFQQEYSQDWRFRDISRIPDSDQEEIWKEQNNHLLLGNENDTTPSQLNPVQQEIDLPPCKLFRDSSVSSHTASQADSSQYTGVSHSRSERLTLHGLGEGRSRNEYGRNLNQGQEHGHGVIGNATPITDGAPTTVVVSEAGCDIPMIREPWTTQAQLPREGREDIITNIGGHKISFDPDLPPLAIEHPARVWNSMIHSLSSELQPVIKWDYEKILPQQQGDDTFWLAQLTLVLPPSHPSIAEHSLFPTLPKNRYKKEYVASVESLGGIKRWVGEPKKLKADAQNTTLVKCISENALAWVLAPNGIRIAAESDDDDENDLAPPFIQGAASTSETAAVDIQHHPSSNGINHIHPSLRTTVKLPPSQPLANYSVPPEKSDLTQCQDSEEIKIDEVDLDIHSVVASQTPLVTPRLQETVARDGRFNPFQRFMDFLHMTLGPGGICLHNPVSFSSHWEPFTNKFGCTLTVGTSVNNKVYQEQAIYNYADEAQNAVCKKALDLNVEGFMNWLKESLAPNLWDSTSLLAPSYPEEIVVRPPLFQHYQPPILFSSRAESTWQTRLKSFCTKSGPRSPRYHEQLFSYEGTDTLVSGVTIGDDTFSIPKNSRTDEEAREYLARRVLVDHFHQKPGHDSPLMVSKTGAMRGIMSS</sequence>
<evidence type="ECO:0000313" key="2">
    <source>
        <dbReference type="EMBL" id="WRT67210.1"/>
    </source>
</evidence>
<dbReference type="RefSeq" id="XP_062791950.1">
    <property type="nucleotide sequence ID" value="XM_062935899.1"/>
</dbReference>
<dbReference type="Proteomes" id="UP001329825">
    <property type="component" value="Chromosome 5"/>
</dbReference>
<name>A0ABZ1CZL3_9TREE</name>
<evidence type="ECO:0000313" key="3">
    <source>
        <dbReference type="Proteomes" id="UP001329825"/>
    </source>
</evidence>
<feature type="compositionally biased region" description="Basic residues" evidence="1">
    <location>
        <begin position="62"/>
        <end position="72"/>
    </location>
</feature>